<name>A0AC34GSU8_9BILA</name>
<reference evidence="2" key="1">
    <citation type="submission" date="2022-11" db="UniProtKB">
        <authorList>
            <consortium name="WormBaseParasite"/>
        </authorList>
    </citation>
    <scope>IDENTIFICATION</scope>
</reference>
<dbReference type="WBParaSite" id="ES5_v2.g7632.t1">
    <property type="protein sequence ID" value="ES5_v2.g7632.t1"/>
    <property type="gene ID" value="ES5_v2.g7632"/>
</dbReference>
<evidence type="ECO:0000313" key="2">
    <source>
        <dbReference type="WBParaSite" id="ES5_v2.g7632.t1"/>
    </source>
</evidence>
<sequence length="667" mass="76141">MRMPSFKRTGGLTVAELIEVVQEIDQSRISGHETSILLNTTEKHDQFQATRRWNRLLTGFYKGMERKRCRRLLKSYPDSFIGKAAIQFLLTNIFPRIVPNKPVDETNAEKFMEVLLKKNLIENVEDPKMLADAFKCNKEKFYRFLAENMAAEIEATKQMRRSNSLRSSVNPLARSSASFQRPPSNLDRRISSSYSNLHNLLKAEDMINSNTLKDTFVRHPSSTTPDTIYEKIPDTPLHITPPCSNVIGDDVDFLKAWKQSLRSFIQNDQLVFALATQVHGDVIKWNSTQVGDSGVVKIDDPRSDLPSEVKKSLKILMNWTAESEMAESQSAAQIFEKLCGKLSCFSPLVREFEATKLVKVWNYFSKQVLGDRHDNQFVRNDYPLFTSSKISTTPSIFSTSSNSSVSSRKINYIDDYETPIPRNTREQFHKNIAAAAAAATTASTIDLNSSNASSAIYDVFSCPNFKAALQTVLLSFHSTTRRTLHLICRYIKRIAGNQNLKLNDKKSNIDYLLDRMGYFIFDYTANYITFKDAICLIRIMVEKQTTIFSPSSVIIENAEKLYNSRVKGTPAPAITRYCQQIDPNEYQRQATDTGTELLLLLDSIIADENLSESQKKKKLESFRKTYPHLYVLRFPEASFIKPKRQATPTRVMNRIRSLTRRASTKRT</sequence>
<dbReference type="Proteomes" id="UP000887579">
    <property type="component" value="Unplaced"/>
</dbReference>
<evidence type="ECO:0000313" key="1">
    <source>
        <dbReference type="Proteomes" id="UP000887579"/>
    </source>
</evidence>
<accession>A0AC34GSU8</accession>
<proteinExistence type="predicted"/>
<organism evidence="1 2">
    <name type="scientific">Panagrolaimus sp. ES5</name>
    <dbReference type="NCBI Taxonomy" id="591445"/>
    <lineage>
        <taxon>Eukaryota</taxon>
        <taxon>Metazoa</taxon>
        <taxon>Ecdysozoa</taxon>
        <taxon>Nematoda</taxon>
        <taxon>Chromadorea</taxon>
        <taxon>Rhabditida</taxon>
        <taxon>Tylenchina</taxon>
        <taxon>Panagrolaimomorpha</taxon>
        <taxon>Panagrolaimoidea</taxon>
        <taxon>Panagrolaimidae</taxon>
        <taxon>Panagrolaimus</taxon>
    </lineage>
</organism>
<protein>
    <submittedName>
        <fullName evidence="2">DEP domain-containing protein</fullName>
    </submittedName>
</protein>